<proteinExistence type="predicted"/>
<accession>A0ACB8B3F4</accession>
<dbReference type="Proteomes" id="UP000790709">
    <property type="component" value="Unassembled WGS sequence"/>
</dbReference>
<evidence type="ECO:0000313" key="1">
    <source>
        <dbReference type="EMBL" id="KAH7920250.1"/>
    </source>
</evidence>
<comment type="caution">
    <text evidence="1">The sequence shown here is derived from an EMBL/GenBank/DDBJ whole genome shotgun (WGS) entry which is preliminary data.</text>
</comment>
<evidence type="ECO:0000313" key="2">
    <source>
        <dbReference type="Proteomes" id="UP000790709"/>
    </source>
</evidence>
<keyword evidence="2" id="KW-1185">Reference proteome</keyword>
<name>A0ACB8B3F4_9AGAM</name>
<sequence length="69" mass="7660">MQLAFTSIVALAAFVVSIHALPAHEEFQPNYDTPVDEFGVEKREPTIDWEGPPRYDIGVDESDVEDSPA</sequence>
<reference evidence="1" key="1">
    <citation type="journal article" date="2021" name="New Phytol.">
        <title>Evolutionary innovations through gain and loss of genes in the ectomycorrhizal Boletales.</title>
        <authorList>
            <person name="Wu G."/>
            <person name="Miyauchi S."/>
            <person name="Morin E."/>
            <person name="Kuo A."/>
            <person name="Drula E."/>
            <person name="Varga T."/>
            <person name="Kohler A."/>
            <person name="Feng B."/>
            <person name="Cao Y."/>
            <person name="Lipzen A."/>
            <person name="Daum C."/>
            <person name="Hundley H."/>
            <person name="Pangilinan J."/>
            <person name="Johnson J."/>
            <person name="Barry K."/>
            <person name="LaButti K."/>
            <person name="Ng V."/>
            <person name="Ahrendt S."/>
            <person name="Min B."/>
            <person name="Choi I.G."/>
            <person name="Park H."/>
            <person name="Plett J.M."/>
            <person name="Magnuson J."/>
            <person name="Spatafora J.W."/>
            <person name="Nagy L.G."/>
            <person name="Henrissat B."/>
            <person name="Grigoriev I.V."/>
            <person name="Yang Z.L."/>
            <person name="Xu J."/>
            <person name="Martin F.M."/>
        </authorList>
    </citation>
    <scope>NUCLEOTIDE SEQUENCE</scope>
    <source>
        <strain evidence="1">KUC20120723A-06</strain>
    </source>
</reference>
<organism evidence="1 2">
    <name type="scientific">Leucogyrophana mollusca</name>
    <dbReference type="NCBI Taxonomy" id="85980"/>
    <lineage>
        <taxon>Eukaryota</taxon>
        <taxon>Fungi</taxon>
        <taxon>Dikarya</taxon>
        <taxon>Basidiomycota</taxon>
        <taxon>Agaricomycotina</taxon>
        <taxon>Agaricomycetes</taxon>
        <taxon>Agaricomycetidae</taxon>
        <taxon>Boletales</taxon>
        <taxon>Boletales incertae sedis</taxon>
        <taxon>Leucogyrophana</taxon>
    </lineage>
</organism>
<dbReference type="EMBL" id="MU266593">
    <property type="protein sequence ID" value="KAH7920250.1"/>
    <property type="molecule type" value="Genomic_DNA"/>
</dbReference>
<gene>
    <name evidence="1" type="ORF">BV22DRAFT_1133220</name>
</gene>
<protein>
    <submittedName>
        <fullName evidence="1">Uncharacterized protein</fullName>
    </submittedName>
</protein>